<organism evidence="1 2">
    <name type="scientific">Reticulomyxa filosa</name>
    <dbReference type="NCBI Taxonomy" id="46433"/>
    <lineage>
        <taxon>Eukaryota</taxon>
        <taxon>Sar</taxon>
        <taxon>Rhizaria</taxon>
        <taxon>Retaria</taxon>
        <taxon>Foraminifera</taxon>
        <taxon>Monothalamids</taxon>
        <taxon>Reticulomyxidae</taxon>
        <taxon>Reticulomyxa</taxon>
    </lineage>
</organism>
<comment type="caution">
    <text evidence="1">The sequence shown here is derived from an EMBL/GenBank/DDBJ whole genome shotgun (WGS) entry which is preliminary data.</text>
</comment>
<proteinExistence type="predicted"/>
<reference evidence="1 2" key="1">
    <citation type="journal article" date="2013" name="Curr. Biol.">
        <title>The Genome of the Foraminiferan Reticulomyxa filosa.</title>
        <authorList>
            <person name="Glockner G."/>
            <person name="Hulsmann N."/>
            <person name="Schleicher M."/>
            <person name="Noegel A.A."/>
            <person name="Eichinger L."/>
            <person name="Gallinger C."/>
            <person name="Pawlowski J."/>
            <person name="Sierra R."/>
            <person name="Euteneuer U."/>
            <person name="Pillet L."/>
            <person name="Moustafa A."/>
            <person name="Platzer M."/>
            <person name="Groth M."/>
            <person name="Szafranski K."/>
            <person name="Schliwa M."/>
        </authorList>
    </citation>
    <scope>NUCLEOTIDE SEQUENCE [LARGE SCALE GENOMIC DNA]</scope>
</reference>
<protein>
    <submittedName>
        <fullName evidence="1">Uncharacterized protein</fullName>
    </submittedName>
</protein>
<evidence type="ECO:0000313" key="1">
    <source>
        <dbReference type="EMBL" id="ETO12302.1"/>
    </source>
</evidence>
<keyword evidence="2" id="KW-1185">Reference proteome</keyword>
<dbReference type="AlphaFoldDB" id="X6MFU6"/>
<dbReference type="EMBL" id="ASPP01021533">
    <property type="protein sequence ID" value="ETO12302.1"/>
    <property type="molecule type" value="Genomic_DNA"/>
</dbReference>
<evidence type="ECO:0000313" key="2">
    <source>
        <dbReference type="Proteomes" id="UP000023152"/>
    </source>
</evidence>
<gene>
    <name evidence="1" type="ORF">RFI_25072</name>
</gene>
<accession>X6MFU6</accession>
<name>X6MFU6_RETFI</name>
<dbReference type="Proteomes" id="UP000023152">
    <property type="component" value="Unassembled WGS sequence"/>
</dbReference>
<sequence>MKEKLLLFFVLECGCPFGLKFIEPPKKKPRLSKRNTKSIEEEKRGMLNQAIAKEEEQSKEILKCLSSEEVDIHYPREVTLDDKTYTRKYDRRSKRYLYYCGGHSFPVECTLQIAHCFRSRFTCKKKKRIKKKKEKGNKINK</sequence>